<accession>A0A4Q2K805</accession>
<evidence type="ECO:0000256" key="2">
    <source>
        <dbReference type="SAM" id="Phobius"/>
    </source>
</evidence>
<feature type="region of interest" description="Disordered" evidence="1">
    <location>
        <begin position="250"/>
        <end position="283"/>
    </location>
</feature>
<evidence type="ECO:0000313" key="5">
    <source>
        <dbReference type="Proteomes" id="UP000291269"/>
    </source>
</evidence>
<keyword evidence="5" id="KW-1185">Reference proteome</keyword>
<dbReference type="InterPro" id="IPR036388">
    <property type="entry name" value="WH-like_DNA-bd_sf"/>
</dbReference>
<feature type="compositionally biased region" description="Basic and acidic residues" evidence="1">
    <location>
        <begin position="171"/>
        <end position="192"/>
    </location>
</feature>
<dbReference type="Pfam" id="PF03551">
    <property type="entry name" value="PadR"/>
    <property type="match status" value="1"/>
</dbReference>
<evidence type="ECO:0000256" key="1">
    <source>
        <dbReference type="SAM" id="MobiDB-lite"/>
    </source>
</evidence>
<dbReference type="InterPro" id="IPR052509">
    <property type="entry name" value="Metal_resp_DNA-bind_regulator"/>
</dbReference>
<dbReference type="InterPro" id="IPR036390">
    <property type="entry name" value="WH_DNA-bd_sf"/>
</dbReference>
<gene>
    <name evidence="4" type="ORF">ESZ91_08920</name>
</gene>
<evidence type="ECO:0000259" key="3">
    <source>
        <dbReference type="Pfam" id="PF03551"/>
    </source>
</evidence>
<dbReference type="InterPro" id="IPR011991">
    <property type="entry name" value="ArsR-like_HTH"/>
</dbReference>
<keyword evidence="2" id="KW-1133">Transmembrane helix</keyword>
<dbReference type="RefSeq" id="WP_129226406.1">
    <property type="nucleotide sequence ID" value="NZ_SDOZ01000003.1"/>
</dbReference>
<dbReference type="AlphaFoldDB" id="A0A4Q2K805"/>
<dbReference type="Gene3D" id="1.10.10.10">
    <property type="entry name" value="Winged helix-like DNA-binding domain superfamily/Winged helix DNA-binding domain"/>
    <property type="match status" value="1"/>
</dbReference>
<feature type="transmembrane region" description="Helical" evidence="2">
    <location>
        <begin position="503"/>
        <end position="521"/>
    </location>
</feature>
<dbReference type="SUPFAM" id="SSF46785">
    <property type="entry name" value="Winged helix' DNA-binding domain"/>
    <property type="match status" value="1"/>
</dbReference>
<dbReference type="InterPro" id="IPR005149">
    <property type="entry name" value="Tscrpt_reg_PadR_N"/>
</dbReference>
<dbReference type="PANTHER" id="PTHR33169">
    <property type="entry name" value="PADR-FAMILY TRANSCRIPTIONAL REGULATOR"/>
    <property type="match status" value="1"/>
</dbReference>
<protein>
    <recommendedName>
        <fullName evidence="3">Transcription regulator PadR N-terminal domain-containing protein</fullName>
    </recommendedName>
</protein>
<sequence length="561" mass="63691">MDFDSNDKEKENNESASISSDLIRGHINTIILRTLYDGDKYGYEIINEIEEKSKGQYTLKQPTLYSALKRLETQDFVTSYWGGVSNGGRRKYFQLTEKGKIVAEHNLAEWEYSRTVIDNLISEREFDFNKPAPAAVDFNLLKKSTTRVRGVKGEDEEDIDLSFDFTEKAKDEPFSAEKAIEPEPADEPRTLNDSDVNEFMREQNAAQSEPPADEPSPLSEEEKQRIHENYKLLMGEENDATAYYYSHMTQQQRFEQQRQSGAASEEAAPENPADLPTNETAYTAPQTPEQDATYLENNAIASELLYSNKSPAERNYKQLLAKLYDNTQRYPDESEYDESYFEERVAESAAQPAYEPQQTMFQNARPAAAEPPVQPQNPVYDAPAANTASTIEFYDVREKAENDGLKVNTANSSRTRTQVKTVGNTYDKGKVLFTTALYVFIIAIIESIVSICLKGVLKTNAAYVVLPFVASFVMLGVFMFLYLKGYGRNSRKTQAKSYVSASLILFANLVLIICLIAYLIIVYNEISPTFTDILKYAIFPCVFAFNIPLFAIFYNYNRNKQ</sequence>
<feature type="transmembrane region" description="Helical" evidence="2">
    <location>
        <begin position="436"/>
        <end position="457"/>
    </location>
</feature>
<feature type="transmembrane region" description="Helical" evidence="2">
    <location>
        <begin position="533"/>
        <end position="556"/>
    </location>
</feature>
<feature type="compositionally biased region" description="Low complexity" evidence="1">
    <location>
        <begin position="250"/>
        <end position="273"/>
    </location>
</feature>
<comment type="caution">
    <text evidence="4">The sequence shown here is derived from an EMBL/GenBank/DDBJ whole genome shotgun (WGS) entry which is preliminary data.</text>
</comment>
<keyword evidence="2" id="KW-0812">Transmembrane</keyword>
<dbReference type="CDD" id="cd00090">
    <property type="entry name" value="HTH_ARSR"/>
    <property type="match status" value="1"/>
</dbReference>
<dbReference type="PANTHER" id="PTHR33169:SF14">
    <property type="entry name" value="TRANSCRIPTIONAL REGULATOR RV3488"/>
    <property type="match status" value="1"/>
</dbReference>
<evidence type="ECO:0000313" key="4">
    <source>
        <dbReference type="EMBL" id="RXZ58171.1"/>
    </source>
</evidence>
<organism evidence="4 5">
    <name type="scientific">Candidatus Borkfalkia ceftriaxoniphila</name>
    <dbReference type="NCBI Taxonomy" id="2508949"/>
    <lineage>
        <taxon>Bacteria</taxon>
        <taxon>Bacillati</taxon>
        <taxon>Bacillota</taxon>
        <taxon>Clostridia</taxon>
        <taxon>Christensenellales</taxon>
        <taxon>Christensenellaceae</taxon>
        <taxon>Candidatus Borkfalkia</taxon>
    </lineage>
</organism>
<keyword evidence="2" id="KW-0472">Membrane</keyword>
<dbReference type="EMBL" id="SDOZ01000003">
    <property type="protein sequence ID" value="RXZ58171.1"/>
    <property type="molecule type" value="Genomic_DNA"/>
</dbReference>
<feature type="region of interest" description="Disordered" evidence="1">
    <location>
        <begin position="171"/>
        <end position="223"/>
    </location>
</feature>
<proteinExistence type="predicted"/>
<dbReference type="OrthoDB" id="9808017at2"/>
<feature type="transmembrane region" description="Helical" evidence="2">
    <location>
        <begin position="463"/>
        <end position="483"/>
    </location>
</feature>
<reference evidence="4 5" key="1">
    <citation type="journal article" date="2019" name="Gut">
        <title>Antibiotics-induced monodominance of a novel gut bacterial order.</title>
        <authorList>
            <person name="Hildebrand F."/>
            <person name="Moitinho-Silva L."/>
            <person name="Blasche S."/>
            <person name="Jahn M.T."/>
            <person name="Gossmann T.I."/>
            <person name="Heuerta-Cepas J."/>
            <person name="Hercog R."/>
            <person name="Luetge M."/>
            <person name="Bahram M."/>
            <person name="Pryszlak A."/>
            <person name="Alves R.J."/>
            <person name="Waszak S.M."/>
            <person name="Zhu A."/>
            <person name="Ye L."/>
            <person name="Costea P.I."/>
            <person name="Aalvink S."/>
            <person name="Belzer C."/>
            <person name="Forslund S.K."/>
            <person name="Sunagawa S."/>
            <person name="Hentschel U."/>
            <person name="Merten C."/>
            <person name="Patil K.R."/>
            <person name="Benes V."/>
            <person name="Bork P."/>
        </authorList>
    </citation>
    <scope>NUCLEOTIDE SEQUENCE [LARGE SCALE GENOMIC DNA]</scope>
    <source>
        <strain evidence="4 5">HDS1380</strain>
    </source>
</reference>
<dbReference type="Proteomes" id="UP000291269">
    <property type="component" value="Unassembled WGS sequence"/>
</dbReference>
<feature type="domain" description="Transcription regulator PadR N-terminal" evidence="3">
    <location>
        <begin position="31"/>
        <end position="102"/>
    </location>
</feature>
<name>A0A4Q2K805_9FIRM</name>